<comment type="caution">
    <text evidence="1">The sequence shown here is derived from an EMBL/GenBank/DDBJ whole genome shotgun (WGS) entry which is preliminary data.</text>
</comment>
<feature type="non-terminal residue" evidence="1">
    <location>
        <position position="1"/>
    </location>
</feature>
<dbReference type="EMBL" id="CAJNOK010035519">
    <property type="protein sequence ID" value="CAF1514109.1"/>
    <property type="molecule type" value="Genomic_DNA"/>
</dbReference>
<evidence type="ECO:0000313" key="2">
    <source>
        <dbReference type="EMBL" id="CAF4301569.1"/>
    </source>
</evidence>
<organism evidence="1 3">
    <name type="scientific">Didymodactylos carnosus</name>
    <dbReference type="NCBI Taxonomy" id="1234261"/>
    <lineage>
        <taxon>Eukaryota</taxon>
        <taxon>Metazoa</taxon>
        <taxon>Spiralia</taxon>
        <taxon>Gnathifera</taxon>
        <taxon>Rotifera</taxon>
        <taxon>Eurotatoria</taxon>
        <taxon>Bdelloidea</taxon>
        <taxon>Philodinida</taxon>
        <taxon>Philodinidae</taxon>
        <taxon>Didymodactylos</taxon>
    </lineage>
</organism>
<protein>
    <submittedName>
        <fullName evidence="1">Uncharacterized protein</fullName>
    </submittedName>
</protein>
<name>A0A8S2FMG6_9BILA</name>
<accession>A0A8S2FMG6</accession>
<sequence>MATQQTNMRRHRNQNDDDNISVVCYKDPETKRVGILRIRQQITCSACVIVRGTLSAYRKHLLSQSHCDIVRKLCDENKY</sequence>
<gene>
    <name evidence="1" type="ORF">OVA965_LOCUS37501</name>
    <name evidence="2" type="ORF">TMI583_LOCUS38584</name>
</gene>
<dbReference type="Proteomes" id="UP000677228">
    <property type="component" value="Unassembled WGS sequence"/>
</dbReference>
<dbReference type="Proteomes" id="UP000682733">
    <property type="component" value="Unassembled WGS sequence"/>
</dbReference>
<reference evidence="1" key="1">
    <citation type="submission" date="2021-02" db="EMBL/GenBank/DDBJ databases">
        <authorList>
            <person name="Nowell W R."/>
        </authorList>
    </citation>
    <scope>NUCLEOTIDE SEQUENCE</scope>
</reference>
<evidence type="ECO:0000313" key="1">
    <source>
        <dbReference type="EMBL" id="CAF1514109.1"/>
    </source>
</evidence>
<proteinExistence type="predicted"/>
<dbReference type="AlphaFoldDB" id="A0A8S2FMG6"/>
<evidence type="ECO:0000313" key="3">
    <source>
        <dbReference type="Proteomes" id="UP000677228"/>
    </source>
</evidence>
<dbReference type="EMBL" id="CAJOBA010057602">
    <property type="protein sequence ID" value="CAF4301569.1"/>
    <property type="molecule type" value="Genomic_DNA"/>
</dbReference>